<dbReference type="InterPro" id="IPR041698">
    <property type="entry name" value="Methyltransf_25"/>
</dbReference>
<dbReference type="CDD" id="cd02440">
    <property type="entry name" value="AdoMet_MTases"/>
    <property type="match status" value="1"/>
</dbReference>
<dbReference type="PANTHER" id="PTHR12843:SF5">
    <property type="entry name" value="EEF1A LYSINE METHYLTRANSFERASE 2"/>
    <property type="match status" value="1"/>
</dbReference>
<accession>A0ABN0EAB6</accession>
<proteinExistence type="predicted"/>
<organism evidence="2 3">
    <name type="scientific">Myroides odoratimimus CCUG 10230</name>
    <dbReference type="NCBI Taxonomy" id="883150"/>
    <lineage>
        <taxon>Bacteria</taxon>
        <taxon>Pseudomonadati</taxon>
        <taxon>Bacteroidota</taxon>
        <taxon>Flavobacteriia</taxon>
        <taxon>Flavobacteriales</taxon>
        <taxon>Flavobacteriaceae</taxon>
        <taxon>Myroides</taxon>
    </lineage>
</organism>
<dbReference type="SUPFAM" id="SSF53335">
    <property type="entry name" value="S-adenosyl-L-methionine-dependent methyltransferases"/>
    <property type="match status" value="1"/>
</dbReference>
<comment type="caution">
    <text evidence="2">The sequence shown here is derived from an EMBL/GenBank/DDBJ whole genome shotgun (WGS) entry which is preliminary data.</text>
</comment>
<dbReference type="InterPro" id="IPR029063">
    <property type="entry name" value="SAM-dependent_MTases_sf"/>
</dbReference>
<reference evidence="2" key="1">
    <citation type="submission" date="2012-07" db="EMBL/GenBank/DDBJ databases">
        <title>The Genome Sequence of Myroides odoratimimus CCUG 10230.</title>
        <authorList>
            <consortium name="The Broad Institute Genome Sequencing Platform"/>
            <person name="Earl A."/>
            <person name="Ward D."/>
            <person name="Feldgarden M."/>
            <person name="Gevers D."/>
            <person name="Huys G."/>
            <person name="Walker B."/>
            <person name="Young S.K."/>
            <person name="Zeng Q."/>
            <person name="Gargeya S."/>
            <person name="Fitzgerald M."/>
            <person name="Haas B."/>
            <person name="Abouelleil A."/>
            <person name="Alvarado L."/>
            <person name="Arachchi H.M."/>
            <person name="Berlin A.M."/>
            <person name="Chapman S.B."/>
            <person name="Goldberg J."/>
            <person name="Griggs A."/>
            <person name="Gujja S."/>
            <person name="Hansen M."/>
            <person name="Howarth C."/>
            <person name="Imamovic A."/>
            <person name="Larimer J."/>
            <person name="McCowen C."/>
            <person name="Montmayeur A."/>
            <person name="Murphy C."/>
            <person name="Neiman D."/>
            <person name="Pearson M."/>
            <person name="Priest M."/>
            <person name="Roberts A."/>
            <person name="Saif S."/>
            <person name="Shea T."/>
            <person name="Sisk P."/>
            <person name="Sykes S."/>
            <person name="Wortman J."/>
            <person name="Nusbaum C."/>
            <person name="Birren B."/>
        </authorList>
    </citation>
    <scope>NUCLEOTIDE SEQUENCE [LARGE SCALE GENOMIC DNA]</scope>
    <source>
        <strain evidence="2">CCUG 10230</strain>
    </source>
</reference>
<sequence>MIKELLLLLFTILDAMENIKEHWEGVYKTKTPDQVSWTQVKPINSLRLIENSNISKDAKIIDIGGGDSNLVDYLLEEGYTNITVLDISGEALERAKKRLGNKAHQVKWIESNITTFTPTEQYDVWHDRAVFHFLTVEETQAYTQLVTKAVKENLIIATFSKQGPLKCSGLEIIQYNAEDLNELFKESFTLKDSFYEDHITPFDTKQNFVYCHFKKNK</sequence>
<feature type="domain" description="Methyltransferase" evidence="1">
    <location>
        <begin position="60"/>
        <end position="152"/>
    </location>
</feature>
<dbReference type="PANTHER" id="PTHR12843">
    <property type="entry name" value="PROTEIN-LYSINE N-METHYLTRANSFERASE METTL10"/>
    <property type="match status" value="1"/>
</dbReference>
<evidence type="ECO:0000313" key="3">
    <source>
        <dbReference type="Proteomes" id="UP000005402"/>
    </source>
</evidence>
<dbReference type="Proteomes" id="UP000005402">
    <property type="component" value="Unassembled WGS sequence"/>
</dbReference>
<dbReference type="Gene3D" id="3.40.50.150">
    <property type="entry name" value="Vaccinia Virus protein VP39"/>
    <property type="match status" value="1"/>
</dbReference>
<dbReference type="Pfam" id="PF13649">
    <property type="entry name" value="Methyltransf_25"/>
    <property type="match status" value="1"/>
</dbReference>
<dbReference type="EMBL" id="AGEC02000021">
    <property type="protein sequence ID" value="EHO09643.1"/>
    <property type="molecule type" value="Genomic_DNA"/>
</dbReference>
<keyword evidence="3" id="KW-1185">Reference proteome</keyword>
<gene>
    <name evidence="2" type="ORF">HMPREF9712_01625</name>
</gene>
<evidence type="ECO:0000313" key="2">
    <source>
        <dbReference type="EMBL" id="EHO09643.1"/>
    </source>
</evidence>
<name>A0ABN0EAB6_9FLAO</name>
<evidence type="ECO:0000259" key="1">
    <source>
        <dbReference type="Pfam" id="PF13649"/>
    </source>
</evidence>
<protein>
    <recommendedName>
        <fullName evidence="1">Methyltransferase domain-containing protein</fullName>
    </recommendedName>
</protein>